<evidence type="ECO:0000256" key="2">
    <source>
        <dbReference type="ARBA" id="ARBA00022553"/>
    </source>
</evidence>
<reference evidence="4" key="1">
    <citation type="journal article" date="2020" name="bioRxiv">
        <title>Whole genome comparisons of ergot fungi reveals the divergence and evolution of species within the genus Claviceps are the result of varying mechanisms driving genome evolution and host range expansion.</title>
        <authorList>
            <person name="Wyka S.A."/>
            <person name="Mondo S.J."/>
            <person name="Liu M."/>
            <person name="Dettman J."/>
            <person name="Nalam V."/>
            <person name="Broders K.D."/>
        </authorList>
    </citation>
    <scope>NUCLEOTIDE SEQUENCE</scope>
    <source>
        <strain evidence="4">CCC 489</strain>
    </source>
</reference>
<dbReference type="EMBL" id="SRPY01001012">
    <property type="protein sequence ID" value="KAG5915209.1"/>
    <property type="molecule type" value="Genomic_DNA"/>
</dbReference>
<keyword evidence="2" id="KW-0597">Phosphoprotein</keyword>
<comment type="caution">
    <text evidence="4">The sequence shown here is derived from an EMBL/GenBank/DDBJ whole genome shotgun (WGS) entry which is preliminary data.</text>
</comment>
<keyword evidence="1" id="KW-0596">Phosphopantetheine</keyword>
<organism evidence="4 5">
    <name type="scientific">Claviceps africana</name>
    <dbReference type="NCBI Taxonomy" id="83212"/>
    <lineage>
        <taxon>Eukaryota</taxon>
        <taxon>Fungi</taxon>
        <taxon>Dikarya</taxon>
        <taxon>Ascomycota</taxon>
        <taxon>Pezizomycotina</taxon>
        <taxon>Sordariomycetes</taxon>
        <taxon>Hypocreomycetidae</taxon>
        <taxon>Hypocreales</taxon>
        <taxon>Clavicipitaceae</taxon>
        <taxon>Claviceps</taxon>
    </lineage>
</organism>
<dbReference type="Gene3D" id="1.10.1200.10">
    <property type="entry name" value="ACP-like"/>
    <property type="match status" value="1"/>
</dbReference>
<dbReference type="GO" id="GO:0031177">
    <property type="term" value="F:phosphopantetheine binding"/>
    <property type="evidence" value="ECO:0007669"/>
    <property type="project" value="InterPro"/>
</dbReference>
<dbReference type="PANTHER" id="PTHR43439">
    <property type="entry name" value="PHENYLACETATE-COENZYME A LIGASE"/>
    <property type="match status" value="1"/>
</dbReference>
<dbReference type="InterPro" id="IPR051414">
    <property type="entry name" value="Adenylate-forming_Reductase"/>
</dbReference>
<gene>
    <name evidence="4" type="ORF">E4U42_000099</name>
</gene>
<dbReference type="InterPro" id="IPR036291">
    <property type="entry name" value="NAD(P)-bd_dom_sf"/>
</dbReference>
<proteinExistence type="predicted"/>
<dbReference type="InterPro" id="IPR009081">
    <property type="entry name" value="PP-bd_ACP"/>
</dbReference>
<dbReference type="SUPFAM" id="SSF51735">
    <property type="entry name" value="NAD(P)-binding Rossmann-fold domains"/>
    <property type="match status" value="1"/>
</dbReference>
<evidence type="ECO:0000313" key="4">
    <source>
        <dbReference type="EMBL" id="KAG5915209.1"/>
    </source>
</evidence>
<dbReference type="PANTHER" id="PTHR43439:SF2">
    <property type="entry name" value="ENZYME, PUTATIVE (JCVI)-RELATED"/>
    <property type="match status" value="1"/>
</dbReference>
<dbReference type="SMART" id="SM00823">
    <property type="entry name" value="PKS_PP"/>
    <property type="match status" value="1"/>
</dbReference>
<dbReference type="Pfam" id="PF00550">
    <property type="entry name" value="PP-binding"/>
    <property type="match status" value="1"/>
</dbReference>
<dbReference type="SUPFAM" id="SSF47336">
    <property type="entry name" value="ACP-like"/>
    <property type="match status" value="1"/>
</dbReference>
<evidence type="ECO:0000313" key="5">
    <source>
        <dbReference type="Proteomes" id="UP000811619"/>
    </source>
</evidence>
<dbReference type="InterPro" id="IPR020806">
    <property type="entry name" value="PKS_PP-bd"/>
</dbReference>
<dbReference type="AlphaFoldDB" id="A0A8K0J118"/>
<dbReference type="SUPFAM" id="SSF56801">
    <property type="entry name" value="Acetyl-CoA synthetase-like"/>
    <property type="match status" value="1"/>
</dbReference>
<dbReference type="InterPro" id="IPR006162">
    <property type="entry name" value="Ppantetheine_attach_site"/>
</dbReference>
<dbReference type="Gene3D" id="3.40.50.720">
    <property type="entry name" value="NAD(P)-binding Rossmann-like Domain"/>
    <property type="match status" value="1"/>
</dbReference>
<evidence type="ECO:0000256" key="1">
    <source>
        <dbReference type="ARBA" id="ARBA00022450"/>
    </source>
</evidence>
<dbReference type="Proteomes" id="UP000811619">
    <property type="component" value="Unassembled WGS sequence"/>
</dbReference>
<dbReference type="InterPro" id="IPR036736">
    <property type="entry name" value="ACP-like_sf"/>
</dbReference>
<protein>
    <recommendedName>
        <fullName evidence="3">Polyketide synthase-like phosphopantetheine-binding domain-containing protein</fullName>
    </recommendedName>
</protein>
<feature type="domain" description="Polyketide synthase-like phosphopantetheine-binding" evidence="3">
    <location>
        <begin position="202"/>
        <end position="283"/>
    </location>
</feature>
<dbReference type="PROSITE" id="PS00012">
    <property type="entry name" value="PHOSPHOPANTETHEINE"/>
    <property type="match status" value="1"/>
</dbReference>
<dbReference type="OrthoDB" id="429813at2759"/>
<keyword evidence="5" id="KW-1185">Reference proteome</keyword>
<dbReference type="Pfam" id="PF07993">
    <property type="entry name" value="NAD_binding_4"/>
    <property type="match status" value="1"/>
</dbReference>
<dbReference type="InterPro" id="IPR013120">
    <property type="entry name" value="FAR_NAD-bd"/>
</dbReference>
<dbReference type="Pfam" id="PF23562">
    <property type="entry name" value="AMP-binding_C_3"/>
    <property type="match status" value="1"/>
</dbReference>
<evidence type="ECO:0000259" key="3">
    <source>
        <dbReference type="SMART" id="SM00823"/>
    </source>
</evidence>
<sequence>MGALWRLHDAEDQVYELVFRRLDAHDPLHQSCFYTFPEKTEWSTGDLYKAHPTRKNNWLYRGRADDVIVFTNGEKLNPVTIESGVNGHPLIKGALVVGQDRFQPAIFLEPYTQPTSEDEARKLIDAIWPRIEHLNTQTVAHGRISRQLVALTDAEALLPRTPKGTLQRFAANRLYKKRADELFERAETVDAADVHVLDASSQDAMLASLLTLLDDKMKLGHVEADEDFFSAGIDSLQVLTLTRLLKAGFEAARVKMSPGAVVPRVVYSNSTPRRLAQYLHAAAHGHENGRKHEDGAGEADLALWHDLVRKYTANLPARQGQAEKPKPLDEGQTILVTGTTGSLGACLLDILCKLPRVKSVVALNRGQDGGASRQPGINSDRGLTTDFSKVTFLSCDLSKPDWGVGKTWYHDLLETCDRIIHNAWPVHFHLSVSTFEPHVRGVRHLVDFSAKAKKQVPIVFVSSIGSIHGWTRPEAVPEQQLADPKMAVMGYGLSKAAGSLILDAAFAQSGVPSASVRVGQIAGSRGEKGRWNPQELVPSMIASSVHMGVLPSDLGTMDVVDWMPVEDVAGALLDLAGITQTKDLSDVGGYFHLTNPHRVPWRDVAVAIQDFYGDRIHRLVSLEAWCQALEGTAEAADFDGAGAGAGVATVDKARLDRNPAVKLLDTIRGWVQGKAAGKRPVFFETKRLVAQSRTAGGMEAVSAELVKRWCGQWNL</sequence>
<name>A0A8K0J118_9HYPO</name>
<accession>A0A8K0J118</accession>